<evidence type="ECO:0000256" key="1">
    <source>
        <dbReference type="SAM" id="MobiDB-lite"/>
    </source>
</evidence>
<protein>
    <submittedName>
        <fullName evidence="4">Uncharacterized protein LOC101857346 isoform X3</fullName>
    </submittedName>
</protein>
<dbReference type="PANTHER" id="PTHR21284:SF12">
    <property type="entry name" value="EG:80H7.2 PROTEIN"/>
    <property type="match status" value="1"/>
</dbReference>
<keyword evidence="2" id="KW-0812">Transmembrane</keyword>
<keyword evidence="3" id="KW-1185">Reference proteome</keyword>
<feature type="region of interest" description="Disordered" evidence="1">
    <location>
        <begin position="45"/>
        <end position="75"/>
    </location>
</feature>
<keyword evidence="2" id="KW-1133">Transmembrane helix</keyword>
<name>A0ABM0JUI4_APLCA</name>
<dbReference type="PANTHER" id="PTHR21284">
    <property type="entry name" value="EG:80H7.2 PROTEIN"/>
    <property type="match status" value="1"/>
</dbReference>
<organism evidence="3 4">
    <name type="scientific">Aplysia californica</name>
    <name type="common">California sea hare</name>
    <dbReference type="NCBI Taxonomy" id="6500"/>
    <lineage>
        <taxon>Eukaryota</taxon>
        <taxon>Metazoa</taxon>
        <taxon>Spiralia</taxon>
        <taxon>Lophotrochozoa</taxon>
        <taxon>Mollusca</taxon>
        <taxon>Gastropoda</taxon>
        <taxon>Heterobranchia</taxon>
        <taxon>Euthyneura</taxon>
        <taxon>Tectipleura</taxon>
        <taxon>Aplysiida</taxon>
        <taxon>Aplysioidea</taxon>
        <taxon>Aplysiidae</taxon>
        <taxon>Aplysia</taxon>
    </lineage>
</organism>
<feature type="transmembrane region" description="Helical" evidence="2">
    <location>
        <begin position="231"/>
        <end position="255"/>
    </location>
</feature>
<evidence type="ECO:0000256" key="2">
    <source>
        <dbReference type="SAM" id="Phobius"/>
    </source>
</evidence>
<dbReference type="Gene3D" id="1.20.140.150">
    <property type="match status" value="1"/>
</dbReference>
<feature type="transmembrane region" description="Helical" evidence="2">
    <location>
        <begin position="7"/>
        <end position="31"/>
    </location>
</feature>
<gene>
    <name evidence="4" type="primary">LOC101857346</name>
</gene>
<dbReference type="RefSeq" id="XP_005101806.1">
    <property type="nucleotide sequence ID" value="XM_005101749.3"/>
</dbReference>
<feature type="compositionally biased region" description="Acidic residues" evidence="1">
    <location>
        <begin position="63"/>
        <end position="72"/>
    </location>
</feature>
<sequence length="267" mass="28152">MKQGVLFNLVGTVLIVAATVLHIVCLSTPYYTEVNMDEMAKKMEQRRPGGNGLFSQGGMDSTSMDESDEASNMEDHTSSIGYHEASSGVVSSSALDGLQGKINFGIWKFCVSVKNTFSACMEWTSQDTASAGTGIGFKAPGWLYGVQAMAVIGSIIVGIASVLSVINLVRESKGDRLRLLYLIIAATCVAGGVFILIGDIIMASKYSSVLDGMAQGQVPPQTWSFIKDQFYLSWGFALDVVSVAMAVLAGVAHVVAGRAALSANGVV</sequence>
<reference evidence="4" key="1">
    <citation type="submission" date="2025-08" db="UniProtKB">
        <authorList>
            <consortium name="RefSeq"/>
        </authorList>
    </citation>
    <scope>IDENTIFICATION</scope>
</reference>
<keyword evidence="2" id="KW-0472">Membrane</keyword>
<feature type="transmembrane region" description="Helical" evidence="2">
    <location>
        <begin position="179"/>
        <end position="203"/>
    </location>
</feature>
<dbReference type="Proteomes" id="UP000694888">
    <property type="component" value="Unplaced"/>
</dbReference>
<dbReference type="GeneID" id="101857346"/>
<evidence type="ECO:0000313" key="4">
    <source>
        <dbReference type="RefSeq" id="XP_005101806.1"/>
    </source>
</evidence>
<evidence type="ECO:0000313" key="3">
    <source>
        <dbReference type="Proteomes" id="UP000694888"/>
    </source>
</evidence>
<accession>A0ABM0JUI4</accession>
<proteinExistence type="predicted"/>
<feature type="transmembrane region" description="Helical" evidence="2">
    <location>
        <begin position="142"/>
        <end position="167"/>
    </location>
</feature>